<dbReference type="AlphaFoldDB" id="A0A4P9W5H5"/>
<dbReference type="Gene3D" id="3.40.50.300">
    <property type="entry name" value="P-loop containing nucleotide triphosphate hydrolases"/>
    <property type="match status" value="1"/>
</dbReference>
<dbReference type="InterPro" id="IPR014015">
    <property type="entry name" value="Helicase_SF3_DNA-vir"/>
</dbReference>
<evidence type="ECO:0000259" key="4">
    <source>
        <dbReference type="PROSITE" id="PS51206"/>
    </source>
</evidence>
<dbReference type="SUPFAM" id="SSF52540">
    <property type="entry name" value="P-loop containing nucleoside triphosphate hydrolases"/>
    <property type="match status" value="1"/>
</dbReference>
<gene>
    <name evidence="5" type="ORF">BDK51DRAFT_47197</name>
</gene>
<accession>A0A4P9W5H5</accession>
<reference evidence="6" key="1">
    <citation type="journal article" date="2018" name="Nat. Microbiol.">
        <title>Leveraging single-cell genomics to expand the fungal tree of life.</title>
        <authorList>
            <person name="Ahrendt S.R."/>
            <person name="Quandt C.A."/>
            <person name="Ciobanu D."/>
            <person name="Clum A."/>
            <person name="Salamov A."/>
            <person name="Andreopoulos B."/>
            <person name="Cheng J.F."/>
            <person name="Woyke T."/>
            <person name="Pelin A."/>
            <person name="Henrissat B."/>
            <person name="Reynolds N.K."/>
            <person name="Benny G.L."/>
            <person name="Smith M.E."/>
            <person name="James T.Y."/>
            <person name="Grigoriev I.V."/>
        </authorList>
    </citation>
    <scope>NUCLEOTIDE SEQUENCE [LARGE SCALE GENOMIC DNA]</scope>
</reference>
<protein>
    <recommendedName>
        <fullName evidence="4">SF3 helicase domain-containing protein</fullName>
    </recommendedName>
</protein>
<dbReference type="EMBL" id="KZ998428">
    <property type="protein sequence ID" value="RKO86158.1"/>
    <property type="molecule type" value="Genomic_DNA"/>
</dbReference>
<keyword evidence="6" id="KW-1185">Reference proteome</keyword>
<evidence type="ECO:0000256" key="1">
    <source>
        <dbReference type="ARBA" id="ARBA00022741"/>
    </source>
</evidence>
<keyword evidence="1" id="KW-0547">Nucleotide-binding</keyword>
<dbReference type="GO" id="GO:0005524">
    <property type="term" value="F:ATP binding"/>
    <property type="evidence" value="ECO:0007669"/>
    <property type="project" value="UniProtKB-KW"/>
</dbReference>
<dbReference type="PROSITE" id="PS51206">
    <property type="entry name" value="SF3_HELICASE_1"/>
    <property type="match status" value="1"/>
</dbReference>
<dbReference type="OrthoDB" id="2375545at2759"/>
<dbReference type="PANTHER" id="PTHR35372:SF2">
    <property type="entry name" value="SF3 HELICASE DOMAIN-CONTAINING PROTEIN"/>
    <property type="match status" value="1"/>
</dbReference>
<proteinExistence type="predicted"/>
<feature type="domain" description="SF3 helicase" evidence="4">
    <location>
        <begin position="5"/>
        <end position="167"/>
    </location>
</feature>
<dbReference type="InterPro" id="IPR051620">
    <property type="entry name" value="ORF904-like_C"/>
</dbReference>
<keyword evidence="2" id="KW-0378">Hydrolase</keyword>
<name>A0A4P9W5H5_9FUNG</name>
<evidence type="ECO:0000256" key="3">
    <source>
        <dbReference type="ARBA" id="ARBA00022840"/>
    </source>
</evidence>
<dbReference type="InterPro" id="IPR027417">
    <property type="entry name" value="P-loop_NTPase"/>
</dbReference>
<dbReference type="GO" id="GO:0016787">
    <property type="term" value="F:hydrolase activity"/>
    <property type="evidence" value="ECO:0007669"/>
    <property type="project" value="UniProtKB-KW"/>
</dbReference>
<keyword evidence="3" id="KW-0067">ATP-binding</keyword>
<evidence type="ECO:0000313" key="5">
    <source>
        <dbReference type="EMBL" id="RKO86158.1"/>
    </source>
</evidence>
<evidence type="ECO:0000256" key="2">
    <source>
        <dbReference type="ARBA" id="ARBA00022801"/>
    </source>
</evidence>
<evidence type="ECO:0000313" key="6">
    <source>
        <dbReference type="Proteomes" id="UP000269721"/>
    </source>
</evidence>
<organism evidence="5 6">
    <name type="scientific">Blyttiomyces helicus</name>
    <dbReference type="NCBI Taxonomy" id="388810"/>
    <lineage>
        <taxon>Eukaryota</taxon>
        <taxon>Fungi</taxon>
        <taxon>Fungi incertae sedis</taxon>
        <taxon>Chytridiomycota</taxon>
        <taxon>Chytridiomycota incertae sedis</taxon>
        <taxon>Chytridiomycetes</taxon>
        <taxon>Chytridiomycetes incertae sedis</taxon>
        <taxon>Blyttiomyces</taxon>
    </lineage>
</organism>
<dbReference type="Proteomes" id="UP000269721">
    <property type="component" value="Unassembled WGS sequence"/>
</dbReference>
<sequence length="280" mass="31243">MPNDEEKQYLLKWLASCLRGFNTDEIFTILTGSGRNGKGVLCDLMAVTMGDYGHCIQASMLTNKRPSSSAPCVDLLNLKGKRWVCGSEPEKGASINGGFVKFLTGNDKISGRFCHANSEISFNPQHSLVIQCNAIPTLDGEDDAIWDRGRIIEFVYKFVDNPQGPFEKKIDRHLKEKKEDGLHPSAAVAAKVRAVRKDNDPLLEFLENNYELVNDDSIHVLFSDMLELYKRSVRNPLSRPKLSEAAKRFGVKKIADNFSRKGTYRGATGFGGIQLKTLLK</sequence>
<dbReference type="PANTHER" id="PTHR35372">
    <property type="entry name" value="ATP BINDING PROTEIN-RELATED"/>
    <property type="match status" value="1"/>
</dbReference>